<sequence length="162" mass="18250">MIFLTVGAQFGFDRLVKAVDMCVEKGVIKDDLFAQVGNGRYIPRNFPFKPLLNSKQYGEQFANASAVIGHAGMGTIITALKMNKPLLAMPRLKEFGEVVNDHQIAICRRFAAEGLLLPAYSETELPERVVNLAEFVPLKREPQPEKVFDRIREFLKELDRGL</sequence>
<dbReference type="PANTHER" id="PTHR12867:SF6">
    <property type="entry name" value="N-ACETYLGLUCOSAMINYLDIPHOSPHODOLICHOL N-ACETYLGLUCOSAMINYLTRANSFERASE"/>
    <property type="match status" value="1"/>
</dbReference>
<evidence type="ECO:0000313" key="7">
    <source>
        <dbReference type="EMBL" id="AQT69460.1"/>
    </source>
</evidence>
<reference evidence="8" key="1">
    <citation type="submission" date="2017-02" db="EMBL/GenBank/DDBJ databases">
        <title>Comparative genomics and description of representatives of a novel lineage of planctomycetes thriving in anoxic sediments.</title>
        <authorList>
            <person name="Spring S."/>
            <person name="Bunk B."/>
            <person name="Sproer C."/>
        </authorList>
    </citation>
    <scope>NUCLEOTIDE SEQUENCE [LARGE SCALE GENOMIC DNA]</scope>
    <source>
        <strain evidence="8">ST-NAGAB-D1</strain>
    </source>
</reference>
<dbReference type="STRING" id="1936003.STSP2_02650"/>
<gene>
    <name evidence="7" type="ORF">STSP2_02650</name>
</gene>
<evidence type="ECO:0000256" key="4">
    <source>
        <dbReference type="ARBA" id="ARBA00022679"/>
    </source>
</evidence>
<evidence type="ECO:0000256" key="1">
    <source>
        <dbReference type="ARBA" id="ARBA00004240"/>
    </source>
</evidence>
<proteinExistence type="inferred from homology"/>
<evidence type="ECO:0000256" key="3">
    <source>
        <dbReference type="ARBA" id="ARBA00022676"/>
    </source>
</evidence>
<organism evidence="7 8">
    <name type="scientific">Anaerohalosphaera lusitana</name>
    <dbReference type="NCBI Taxonomy" id="1936003"/>
    <lineage>
        <taxon>Bacteria</taxon>
        <taxon>Pseudomonadati</taxon>
        <taxon>Planctomycetota</taxon>
        <taxon>Phycisphaerae</taxon>
        <taxon>Sedimentisphaerales</taxon>
        <taxon>Anaerohalosphaeraceae</taxon>
        <taxon>Anaerohalosphaera</taxon>
    </lineage>
</organism>
<feature type="domain" description="Glycosyl transferase family 28 C-terminal" evidence="6">
    <location>
        <begin position="1"/>
        <end position="134"/>
    </location>
</feature>
<dbReference type="GO" id="GO:0006488">
    <property type="term" value="P:dolichol-linked oligosaccharide biosynthetic process"/>
    <property type="evidence" value="ECO:0007669"/>
    <property type="project" value="InterPro"/>
</dbReference>
<keyword evidence="3" id="KW-0328">Glycosyltransferase</keyword>
<dbReference type="AlphaFoldDB" id="A0A1U9NPC7"/>
<keyword evidence="4" id="KW-0808">Transferase</keyword>
<dbReference type="InterPro" id="IPR007235">
    <property type="entry name" value="Glyco_trans_28_C"/>
</dbReference>
<dbReference type="Gene3D" id="3.40.50.2000">
    <property type="entry name" value="Glycogen Phosphorylase B"/>
    <property type="match status" value="1"/>
</dbReference>
<dbReference type="KEGG" id="alus:STSP2_02650"/>
<dbReference type="Proteomes" id="UP000189674">
    <property type="component" value="Chromosome"/>
</dbReference>
<keyword evidence="8" id="KW-1185">Reference proteome</keyword>
<name>A0A1U9NPC7_9BACT</name>
<dbReference type="Pfam" id="PF04101">
    <property type="entry name" value="Glyco_tran_28_C"/>
    <property type="match status" value="1"/>
</dbReference>
<evidence type="ECO:0000256" key="5">
    <source>
        <dbReference type="ARBA" id="ARBA00022824"/>
    </source>
</evidence>
<evidence type="ECO:0000313" key="8">
    <source>
        <dbReference type="Proteomes" id="UP000189674"/>
    </source>
</evidence>
<dbReference type="SUPFAM" id="SSF53756">
    <property type="entry name" value="UDP-Glycosyltransferase/glycogen phosphorylase"/>
    <property type="match status" value="1"/>
</dbReference>
<dbReference type="RefSeq" id="WP_146663145.1">
    <property type="nucleotide sequence ID" value="NZ_CP019791.1"/>
</dbReference>
<keyword evidence="5" id="KW-0256">Endoplasmic reticulum</keyword>
<dbReference type="EMBL" id="CP019791">
    <property type="protein sequence ID" value="AQT69460.1"/>
    <property type="molecule type" value="Genomic_DNA"/>
</dbReference>
<comment type="similarity">
    <text evidence="2">Belongs to the glycosyltransferase 28 family.</text>
</comment>
<dbReference type="OrthoDB" id="9814973at2"/>
<comment type="subcellular location">
    <subcellularLocation>
        <location evidence="1">Endoplasmic reticulum</location>
    </subcellularLocation>
</comment>
<protein>
    <recommendedName>
        <fullName evidence="6">Glycosyl transferase family 28 C-terminal domain-containing protein</fullName>
    </recommendedName>
</protein>
<evidence type="ECO:0000259" key="6">
    <source>
        <dbReference type="Pfam" id="PF04101"/>
    </source>
</evidence>
<accession>A0A1U9NPC7</accession>
<evidence type="ECO:0000256" key="2">
    <source>
        <dbReference type="ARBA" id="ARBA00006962"/>
    </source>
</evidence>
<dbReference type="PANTHER" id="PTHR12867">
    <property type="entry name" value="GLYCOSYL TRANSFERASE-RELATED"/>
    <property type="match status" value="1"/>
</dbReference>
<dbReference type="GO" id="GO:0016758">
    <property type="term" value="F:hexosyltransferase activity"/>
    <property type="evidence" value="ECO:0007669"/>
    <property type="project" value="InterPro"/>
</dbReference>
<dbReference type="InterPro" id="IPR039042">
    <property type="entry name" value="Alg13-like"/>
</dbReference>